<gene>
    <name evidence="1" type="ORF">SAMN03080618_02334</name>
</gene>
<proteinExistence type="predicted"/>
<dbReference type="EMBL" id="FORF01000012">
    <property type="protein sequence ID" value="SFJ20405.1"/>
    <property type="molecule type" value="Genomic_DNA"/>
</dbReference>
<name>A0A1I3PFS7_9HYPH</name>
<protein>
    <recommendedName>
        <fullName evidence="3">GyrI-like small molecule binding domain-containing protein</fullName>
    </recommendedName>
</protein>
<keyword evidence="2" id="KW-1185">Reference proteome</keyword>
<dbReference type="STRING" id="1121003.SAMN03080618_02334"/>
<dbReference type="Gene3D" id="3.20.80.10">
    <property type="entry name" value="Regulatory factor, effector binding domain"/>
    <property type="match status" value="1"/>
</dbReference>
<reference evidence="2" key="1">
    <citation type="submission" date="2016-10" db="EMBL/GenBank/DDBJ databases">
        <authorList>
            <person name="Varghese N."/>
            <person name="Submissions S."/>
        </authorList>
    </citation>
    <scope>NUCLEOTIDE SEQUENCE [LARGE SCALE GENOMIC DNA]</scope>
    <source>
        <strain evidence="2">DSM 21857</strain>
    </source>
</reference>
<evidence type="ECO:0000313" key="1">
    <source>
        <dbReference type="EMBL" id="SFJ20405.1"/>
    </source>
</evidence>
<sequence length="166" mass="18422">MCVLCEAAGQAAEFSVTSRPAHRLAGLWWRGVGHLPDRLDLEPTIARVAAFSATRTSIWKSPLVGILRQAPGSCSYFIGVDLGEAPEIPSDFVFFDAPEMDLVSVWHGPTDGLVEDRYLAMADWLRAHGYTASSAICERREEYPHDTDGSSQSSFRLMIPVYRQFD</sequence>
<dbReference type="Proteomes" id="UP000242763">
    <property type="component" value="Unassembled WGS sequence"/>
</dbReference>
<dbReference type="InterPro" id="IPR011256">
    <property type="entry name" value="Reg_factor_effector_dom_sf"/>
</dbReference>
<dbReference type="SUPFAM" id="SSF55136">
    <property type="entry name" value="Probable bacterial effector-binding domain"/>
    <property type="match status" value="1"/>
</dbReference>
<accession>A0A1I3PFS7</accession>
<evidence type="ECO:0008006" key="3">
    <source>
        <dbReference type="Google" id="ProtNLM"/>
    </source>
</evidence>
<evidence type="ECO:0000313" key="2">
    <source>
        <dbReference type="Proteomes" id="UP000242763"/>
    </source>
</evidence>
<dbReference type="AlphaFoldDB" id="A0A1I3PFS7"/>
<dbReference type="OrthoDB" id="8278585at2"/>
<dbReference type="RefSeq" id="WP_091522434.1">
    <property type="nucleotide sequence ID" value="NZ_FORF01000012.1"/>
</dbReference>
<organism evidence="1 2">
    <name type="scientific">Aquamicrobium aerolatum DSM 21857</name>
    <dbReference type="NCBI Taxonomy" id="1121003"/>
    <lineage>
        <taxon>Bacteria</taxon>
        <taxon>Pseudomonadati</taxon>
        <taxon>Pseudomonadota</taxon>
        <taxon>Alphaproteobacteria</taxon>
        <taxon>Hyphomicrobiales</taxon>
        <taxon>Phyllobacteriaceae</taxon>
        <taxon>Aerobium</taxon>
    </lineage>
</organism>